<feature type="chain" id="PRO_5045445796" description="Secreted protein" evidence="1">
    <location>
        <begin position="26"/>
        <end position="130"/>
    </location>
</feature>
<protein>
    <recommendedName>
        <fullName evidence="4">Secreted protein</fullName>
    </recommendedName>
</protein>
<evidence type="ECO:0000313" key="3">
    <source>
        <dbReference type="Proteomes" id="UP001522868"/>
    </source>
</evidence>
<accession>A0ABT0IE06</accession>
<evidence type="ECO:0000256" key="1">
    <source>
        <dbReference type="SAM" id="SignalP"/>
    </source>
</evidence>
<organism evidence="2 3">
    <name type="scientific">Streptomyces lichenis</name>
    <dbReference type="NCBI Taxonomy" id="2306967"/>
    <lineage>
        <taxon>Bacteria</taxon>
        <taxon>Bacillati</taxon>
        <taxon>Actinomycetota</taxon>
        <taxon>Actinomycetes</taxon>
        <taxon>Kitasatosporales</taxon>
        <taxon>Streptomycetaceae</taxon>
        <taxon>Streptomyces</taxon>
    </lineage>
</organism>
<reference evidence="2 3" key="1">
    <citation type="submission" date="2022-04" db="EMBL/GenBank/DDBJ databases">
        <title>Streptomyces sp. nov. LCR6-01 isolated from Lichen of Dirinaria sp.</title>
        <authorList>
            <person name="Kanchanasin P."/>
            <person name="Tanasupawat S."/>
            <person name="Phongsopitanun W."/>
        </authorList>
    </citation>
    <scope>NUCLEOTIDE SEQUENCE [LARGE SCALE GENOMIC DNA]</scope>
    <source>
        <strain evidence="2 3">LCR6-01</strain>
    </source>
</reference>
<comment type="caution">
    <text evidence="2">The sequence shown here is derived from an EMBL/GenBank/DDBJ whole genome shotgun (WGS) entry which is preliminary data.</text>
</comment>
<dbReference type="Proteomes" id="UP001522868">
    <property type="component" value="Unassembled WGS sequence"/>
</dbReference>
<gene>
    <name evidence="2" type="ORF">M1O15_19660</name>
</gene>
<proteinExistence type="predicted"/>
<feature type="signal peptide" evidence="1">
    <location>
        <begin position="1"/>
        <end position="25"/>
    </location>
</feature>
<dbReference type="EMBL" id="JALPTH010000019">
    <property type="protein sequence ID" value="MCK8679566.1"/>
    <property type="molecule type" value="Genomic_DNA"/>
</dbReference>
<evidence type="ECO:0000313" key="2">
    <source>
        <dbReference type="EMBL" id="MCK8679566.1"/>
    </source>
</evidence>
<evidence type="ECO:0008006" key="4">
    <source>
        <dbReference type="Google" id="ProtNLM"/>
    </source>
</evidence>
<name>A0ABT0IE06_9ACTN</name>
<dbReference type="RefSeq" id="WP_248635264.1">
    <property type="nucleotide sequence ID" value="NZ_JALPTH010000019.1"/>
</dbReference>
<keyword evidence="3" id="KW-1185">Reference proteome</keyword>
<sequence length="130" mass="12790">MNPISRSLGALVMAGSMVVAGIAVAGPAAATPASAAACSLGADAPKAGAGGTIVGVGSRTGCGTSRVTLTVRVQKKRFLQGDVTVGSRTHAQFGNGNMSVVAGCDGNATYFTETLSSTGNKVKSAERKLC</sequence>
<keyword evidence="1" id="KW-0732">Signal</keyword>